<dbReference type="Gene3D" id="3.40.50.1820">
    <property type="entry name" value="alpha/beta hydrolase"/>
    <property type="match status" value="1"/>
</dbReference>
<dbReference type="EMBL" id="ML736241">
    <property type="protein sequence ID" value="KAE8376403.1"/>
    <property type="molecule type" value="Genomic_DNA"/>
</dbReference>
<evidence type="ECO:0000256" key="3">
    <source>
        <dbReference type="PROSITE-ProRule" id="PRU10038"/>
    </source>
</evidence>
<proteinExistence type="inferred from homology"/>
<reference evidence="5 6" key="1">
    <citation type="submission" date="2019-04" db="EMBL/GenBank/DDBJ databases">
        <title>Friends and foes A comparative genomics studyof 23 Aspergillus species from section Flavi.</title>
        <authorList>
            <consortium name="DOE Joint Genome Institute"/>
            <person name="Kjaerbolling I."/>
            <person name="Vesth T."/>
            <person name="Frisvad J.C."/>
            <person name="Nybo J.L."/>
            <person name="Theobald S."/>
            <person name="Kildgaard S."/>
            <person name="Isbrandt T."/>
            <person name="Kuo A."/>
            <person name="Sato A."/>
            <person name="Lyhne E.K."/>
            <person name="Kogle M.E."/>
            <person name="Wiebenga A."/>
            <person name="Kun R.S."/>
            <person name="Lubbers R.J."/>
            <person name="Makela M.R."/>
            <person name="Barry K."/>
            <person name="Chovatia M."/>
            <person name="Clum A."/>
            <person name="Daum C."/>
            <person name="Haridas S."/>
            <person name="He G."/>
            <person name="LaButti K."/>
            <person name="Lipzen A."/>
            <person name="Mondo S."/>
            <person name="Riley R."/>
            <person name="Salamov A."/>
            <person name="Simmons B.A."/>
            <person name="Magnuson J.K."/>
            <person name="Henrissat B."/>
            <person name="Mortensen U.H."/>
            <person name="Larsen T.O."/>
            <person name="Devries R.P."/>
            <person name="Grigoriev I.V."/>
            <person name="Machida M."/>
            <person name="Baker S.E."/>
            <person name="Andersen M.R."/>
        </authorList>
    </citation>
    <scope>NUCLEOTIDE SEQUENCE [LARGE SCALE GENOMIC DNA]</scope>
    <source>
        <strain evidence="5 6">IBT 29228</strain>
    </source>
</reference>
<name>A0A5N7B2Z7_9EURO</name>
<dbReference type="Proteomes" id="UP000326198">
    <property type="component" value="Unassembled WGS sequence"/>
</dbReference>
<sequence>MARYLADHPYLGKLTLLEAIELAWKLFRALGSGAAAAVTFPFHGEKVPRKYRAHVTRAALRKLTSSLTVSQIQLSTTAISYKTFAKSRGIEPRTVTWGGSGKGHWIGREDARIVVVWFHGGNYYSPAHPAHFEFLQKIVDGVCQAGNDMAVFVPSYSLAPHAQYPAQLIEGLDVLRYLTKVEGRSVGNIVLAGDSAGGNLVLGILSHLSHPHPDIKVDFASDEPFAGALMLCPWVTFDQTWPSIKRNKTKDCVALTPSSICVGHWLGKKAPDHYNEPLTAPSEWWRGAKARRMLLLSGQDDIMVDSHCAFAKQLTTANPHNTEVIVAPDEGHIAPVLDLMLGDRSEFESSKAMKKWLLSC</sequence>
<dbReference type="PANTHER" id="PTHR48081:SF31">
    <property type="entry name" value="STERYL ACETYL HYDROLASE MUG81-RELATED"/>
    <property type="match status" value="1"/>
</dbReference>
<dbReference type="InterPro" id="IPR013094">
    <property type="entry name" value="AB_hydrolase_3"/>
</dbReference>
<organism evidence="5 6">
    <name type="scientific">Aspergillus bertholletiae</name>
    <dbReference type="NCBI Taxonomy" id="1226010"/>
    <lineage>
        <taxon>Eukaryota</taxon>
        <taxon>Fungi</taxon>
        <taxon>Dikarya</taxon>
        <taxon>Ascomycota</taxon>
        <taxon>Pezizomycotina</taxon>
        <taxon>Eurotiomycetes</taxon>
        <taxon>Eurotiomycetidae</taxon>
        <taxon>Eurotiales</taxon>
        <taxon>Aspergillaceae</taxon>
        <taxon>Aspergillus</taxon>
        <taxon>Aspergillus subgen. Circumdati</taxon>
    </lineage>
</organism>
<dbReference type="OrthoDB" id="2152029at2759"/>
<dbReference type="SUPFAM" id="SSF53474">
    <property type="entry name" value="alpha/beta-Hydrolases"/>
    <property type="match status" value="1"/>
</dbReference>
<dbReference type="PROSITE" id="PS01174">
    <property type="entry name" value="LIPASE_GDXG_SER"/>
    <property type="match status" value="1"/>
</dbReference>
<feature type="active site" evidence="3">
    <location>
        <position position="195"/>
    </location>
</feature>
<gene>
    <name evidence="5" type="ORF">BDV26DRAFT_305599</name>
</gene>
<evidence type="ECO:0000256" key="2">
    <source>
        <dbReference type="ARBA" id="ARBA00022801"/>
    </source>
</evidence>
<dbReference type="AlphaFoldDB" id="A0A5N7B2Z7"/>
<feature type="domain" description="Alpha/beta hydrolase fold-3" evidence="4">
    <location>
        <begin position="115"/>
        <end position="332"/>
    </location>
</feature>
<dbReference type="InterPro" id="IPR029058">
    <property type="entry name" value="AB_hydrolase_fold"/>
</dbReference>
<evidence type="ECO:0000313" key="5">
    <source>
        <dbReference type="EMBL" id="KAE8376403.1"/>
    </source>
</evidence>
<protein>
    <submittedName>
        <fullName evidence="5">Alpha/Beta hydrolase protein</fullName>
    </submittedName>
</protein>
<dbReference type="Pfam" id="PF07859">
    <property type="entry name" value="Abhydrolase_3"/>
    <property type="match status" value="1"/>
</dbReference>
<dbReference type="InterPro" id="IPR050300">
    <property type="entry name" value="GDXG_lipolytic_enzyme"/>
</dbReference>
<dbReference type="GO" id="GO:0016787">
    <property type="term" value="F:hydrolase activity"/>
    <property type="evidence" value="ECO:0007669"/>
    <property type="project" value="UniProtKB-KW"/>
</dbReference>
<comment type="similarity">
    <text evidence="1">Belongs to the 'GDXG' lipolytic enzyme family.</text>
</comment>
<evidence type="ECO:0000256" key="1">
    <source>
        <dbReference type="ARBA" id="ARBA00010515"/>
    </source>
</evidence>
<accession>A0A5N7B2Z7</accession>
<dbReference type="InterPro" id="IPR033140">
    <property type="entry name" value="Lipase_GDXG_put_SER_AS"/>
</dbReference>
<keyword evidence="6" id="KW-1185">Reference proteome</keyword>
<evidence type="ECO:0000259" key="4">
    <source>
        <dbReference type="Pfam" id="PF07859"/>
    </source>
</evidence>
<dbReference type="PANTHER" id="PTHR48081">
    <property type="entry name" value="AB HYDROLASE SUPERFAMILY PROTEIN C4A8.06C"/>
    <property type="match status" value="1"/>
</dbReference>
<keyword evidence="2 5" id="KW-0378">Hydrolase</keyword>
<evidence type="ECO:0000313" key="6">
    <source>
        <dbReference type="Proteomes" id="UP000326198"/>
    </source>
</evidence>